<name>A0A8X6S2J8_TRICX</name>
<reference evidence="1" key="1">
    <citation type="submission" date="2020-08" db="EMBL/GenBank/DDBJ databases">
        <title>Multicomponent nature underlies the extraordinary mechanical properties of spider dragline silk.</title>
        <authorList>
            <person name="Kono N."/>
            <person name="Nakamura H."/>
            <person name="Mori M."/>
            <person name="Yoshida Y."/>
            <person name="Ohtoshi R."/>
            <person name="Malay A.D."/>
            <person name="Moran D.A.P."/>
            <person name="Tomita M."/>
            <person name="Numata K."/>
            <person name="Arakawa K."/>
        </authorList>
    </citation>
    <scope>NUCLEOTIDE SEQUENCE</scope>
</reference>
<dbReference type="Proteomes" id="UP000887159">
    <property type="component" value="Unassembled WGS sequence"/>
</dbReference>
<keyword evidence="2" id="KW-1185">Reference proteome</keyword>
<evidence type="ECO:0000313" key="2">
    <source>
        <dbReference type="Proteomes" id="UP000887159"/>
    </source>
</evidence>
<proteinExistence type="predicted"/>
<protein>
    <submittedName>
        <fullName evidence="1">Uncharacterized protein</fullName>
    </submittedName>
</protein>
<gene>
    <name evidence="1" type="ORF">TNCV_2207071</name>
</gene>
<dbReference type="EMBL" id="BMAU01021250">
    <property type="protein sequence ID" value="GFY05261.1"/>
    <property type="molecule type" value="Genomic_DNA"/>
</dbReference>
<organism evidence="1 2">
    <name type="scientific">Trichonephila clavipes</name>
    <name type="common">Golden silk orbweaver</name>
    <name type="synonym">Nephila clavipes</name>
    <dbReference type="NCBI Taxonomy" id="2585209"/>
    <lineage>
        <taxon>Eukaryota</taxon>
        <taxon>Metazoa</taxon>
        <taxon>Ecdysozoa</taxon>
        <taxon>Arthropoda</taxon>
        <taxon>Chelicerata</taxon>
        <taxon>Arachnida</taxon>
        <taxon>Araneae</taxon>
        <taxon>Araneomorphae</taxon>
        <taxon>Entelegynae</taxon>
        <taxon>Araneoidea</taxon>
        <taxon>Nephilidae</taxon>
        <taxon>Trichonephila</taxon>
    </lineage>
</organism>
<comment type="caution">
    <text evidence="1">The sequence shown here is derived from an EMBL/GenBank/DDBJ whole genome shotgun (WGS) entry which is preliminary data.</text>
</comment>
<dbReference type="AlphaFoldDB" id="A0A8X6S2J8"/>
<evidence type="ECO:0000313" key="1">
    <source>
        <dbReference type="EMBL" id="GFY05261.1"/>
    </source>
</evidence>
<accession>A0A8X6S2J8</accession>
<sequence length="86" mass="9443">MTSLPRVKSVTLTTRLPQPWLKASSLMGALSPVRLDLNQIMIRITLIVKISVNSSKIPVIPGLSCQLTIVRRVFSGSGLEVMKCRP</sequence>